<evidence type="ECO:0000313" key="3">
    <source>
        <dbReference type="Proteomes" id="UP001177003"/>
    </source>
</evidence>
<gene>
    <name evidence="2" type="ORF">LSALG_LOCUS1770</name>
</gene>
<feature type="region of interest" description="Disordered" evidence="1">
    <location>
        <begin position="71"/>
        <end position="97"/>
    </location>
</feature>
<evidence type="ECO:0000256" key="1">
    <source>
        <dbReference type="SAM" id="MobiDB-lite"/>
    </source>
</evidence>
<keyword evidence="3" id="KW-1185">Reference proteome</keyword>
<evidence type="ECO:0000313" key="2">
    <source>
        <dbReference type="EMBL" id="CAI9260953.1"/>
    </source>
</evidence>
<dbReference type="EMBL" id="OX465086">
    <property type="protein sequence ID" value="CAI9260953.1"/>
    <property type="molecule type" value="Genomic_DNA"/>
</dbReference>
<dbReference type="Proteomes" id="UP001177003">
    <property type="component" value="Chromosome 0"/>
</dbReference>
<accession>A0AA35VJC7</accession>
<sequence>MAFFELLVSLDYETGCRFQRQRPLSLSGSTVGQFGATDSEIDIRPSQRLPTTRGRVVSGDPRVELITSARQLRAAPTPPTARIRSPSSAASKFESTI</sequence>
<reference evidence="2" key="1">
    <citation type="submission" date="2023-04" db="EMBL/GenBank/DDBJ databases">
        <authorList>
            <person name="Vijverberg K."/>
            <person name="Xiong W."/>
            <person name="Schranz E."/>
        </authorList>
    </citation>
    <scope>NUCLEOTIDE SEQUENCE</scope>
</reference>
<dbReference type="AlphaFoldDB" id="A0AA35VJC7"/>
<protein>
    <submittedName>
        <fullName evidence="2">Uncharacterized protein</fullName>
    </submittedName>
</protein>
<name>A0AA35VJC7_LACSI</name>
<proteinExistence type="predicted"/>
<feature type="compositionally biased region" description="Polar residues" evidence="1">
    <location>
        <begin position="85"/>
        <end position="97"/>
    </location>
</feature>
<organism evidence="2 3">
    <name type="scientific">Lactuca saligna</name>
    <name type="common">Willowleaf lettuce</name>
    <dbReference type="NCBI Taxonomy" id="75948"/>
    <lineage>
        <taxon>Eukaryota</taxon>
        <taxon>Viridiplantae</taxon>
        <taxon>Streptophyta</taxon>
        <taxon>Embryophyta</taxon>
        <taxon>Tracheophyta</taxon>
        <taxon>Spermatophyta</taxon>
        <taxon>Magnoliopsida</taxon>
        <taxon>eudicotyledons</taxon>
        <taxon>Gunneridae</taxon>
        <taxon>Pentapetalae</taxon>
        <taxon>asterids</taxon>
        <taxon>campanulids</taxon>
        <taxon>Asterales</taxon>
        <taxon>Asteraceae</taxon>
        <taxon>Cichorioideae</taxon>
        <taxon>Cichorieae</taxon>
        <taxon>Lactucinae</taxon>
        <taxon>Lactuca</taxon>
    </lineage>
</organism>